<accession>A0A7C1T5G6</accession>
<protein>
    <submittedName>
        <fullName evidence="2">Uncharacterized protein</fullName>
    </submittedName>
</protein>
<proteinExistence type="predicted"/>
<comment type="caution">
    <text evidence="2">The sequence shown here is derived from an EMBL/GenBank/DDBJ whole genome shotgun (WGS) entry which is preliminary data.</text>
</comment>
<evidence type="ECO:0000256" key="1">
    <source>
        <dbReference type="SAM" id="MobiDB-lite"/>
    </source>
</evidence>
<feature type="region of interest" description="Disordered" evidence="1">
    <location>
        <begin position="161"/>
        <end position="188"/>
    </location>
</feature>
<sequence length="208" mass="23200">MSYALLKQQLLTPVKRYLEARGFKVESVEGDTVVARGASGTVAVKLFLREPPSELFEALWEAGSSCRDLARFDEVYVAVRVSALSRLVGKKMPIIREVFREYFRVGLLRVDDEGGVDEVIKAPRRTPVSEKIEITPTPRVPPAHQPAYEVPREVAVRKAVEEPATPPVVQQPQVSDERVREETADTGLPDFVKGNPWLAVLSRRGVKP</sequence>
<dbReference type="EMBL" id="DRZM01000153">
    <property type="protein sequence ID" value="HHP05104.1"/>
    <property type="molecule type" value="Genomic_DNA"/>
</dbReference>
<gene>
    <name evidence="3" type="ORF">ENM88_05065</name>
    <name evidence="2" type="ORF">ENP77_00770</name>
</gene>
<organism evidence="2">
    <name type="scientific">Thermofilum pendens</name>
    <dbReference type="NCBI Taxonomy" id="2269"/>
    <lineage>
        <taxon>Archaea</taxon>
        <taxon>Thermoproteota</taxon>
        <taxon>Thermoprotei</taxon>
        <taxon>Thermofilales</taxon>
        <taxon>Thermofilaceae</taxon>
        <taxon>Thermofilum</taxon>
    </lineage>
</organism>
<evidence type="ECO:0000313" key="2">
    <source>
        <dbReference type="EMBL" id="HEB48319.1"/>
    </source>
</evidence>
<name>A0A7C1T5G6_THEPE</name>
<reference evidence="2" key="1">
    <citation type="journal article" date="2020" name="mSystems">
        <title>Genome- and Community-Level Interaction Insights into Carbon Utilization and Element Cycling Functions of Hydrothermarchaeota in Hydrothermal Sediment.</title>
        <authorList>
            <person name="Zhou Z."/>
            <person name="Liu Y."/>
            <person name="Xu W."/>
            <person name="Pan J."/>
            <person name="Luo Z.H."/>
            <person name="Li M."/>
        </authorList>
    </citation>
    <scope>NUCLEOTIDE SEQUENCE [LARGE SCALE GENOMIC DNA]</scope>
    <source>
        <strain evidence="3">SpSt-1125</strain>
        <strain evidence="2">SpSt-25</strain>
    </source>
</reference>
<evidence type="ECO:0000313" key="3">
    <source>
        <dbReference type="EMBL" id="HHP05104.1"/>
    </source>
</evidence>
<dbReference type="EMBL" id="DSKP01000028">
    <property type="protein sequence ID" value="HEB48319.1"/>
    <property type="molecule type" value="Genomic_DNA"/>
</dbReference>
<dbReference type="AlphaFoldDB" id="A0A7C1T5G6"/>